<evidence type="ECO:0000313" key="2">
    <source>
        <dbReference type="EMBL" id="PIV87022.1"/>
    </source>
</evidence>
<dbReference type="EMBL" id="PFFD01000090">
    <property type="protein sequence ID" value="PIV87022.1"/>
    <property type="molecule type" value="Genomic_DNA"/>
</dbReference>
<feature type="non-terminal residue" evidence="2">
    <location>
        <position position="439"/>
    </location>
</feature>
<dbReference type="AlphaFoldDB" id="A0A2M7FBZ4"/>
<dbReference type="InterPro" id="IPR035986">
    <property type="entry name" value="PKD_dom_sf"/>
</dbReference>
<evidence type="ECO:0000259" key="1">
    <source>
        <dbReference type="Pfam" id="PF18911"/>
    </source>
</evidence>
<dbReference type="InterPro" id="IPR000601">
    <property type="entry name" value="PKD_dom"/>
</dbReference>
<comment type="caution">
    <text evidence="2">The sequence shown here is derived from an EMBL/GenBank/DDBJ whole genome shotgun (WGS) entry which is preliminary data.</text>
</comment>
<dbReference type="InterPro" id="IPR013783">
    <property type="entry name" value="Ig-like_fold"/>
</dbReference>
<evidence type="ECO:0000313" key="3">
    <source>
        <dbReference type="Proteomes" id="UP000228497"/>
    </source>
</evidence>
<dbReference type="Gene3D" id="2.60.40.10">
    <property type="entry name" value="Immunoglobulins"/>
    <property type="match status" value="1"/>
</dbReference>
<sequence>MCQEGSTSYDTGGKDSNNCPIIKCISSTGNQPPIISGISGPTILKVGETGMWTVKASDPENGYLVYSVSWGDNLSETPTTNSGPASYSQTTTFTHSYSKAGIYNPTFIVTDNQGLYAKTSVSVNVGNATQPSITVLSPNGGESFVAGHGIIHVTYQSSNISGQQLTAYLYSPVLGDVRRVSGYASSNGSIDIPLDNGGVDSAGQYKVNICANNIDNPVVSGKPLCDLSDNYFTITSATSITLIPSDTFVNFNVVQGASNPPSYNLHLTNGSSAPVSFILSVPNQPSWLNTVYNTQTMTLSPGGVLSVGVSVDATKVSGPGTYTTNLIASGNFTNSSITIPVTLTVTTASSQPTIIFTASPSTIIAGQATNLTWSSTYATSCVLAGAHGYNDNGNWSKSSLTSSGSLQVIPYPSSQTQYTTQYNITCTGSGGSTTKIVIV</sequence>
<name>A0A2M7FBZ4_9BACT</name>
<organism evidence="2 3">
    <name type="scientific">Candidatus Kaiserbacteria bacterium CG17_big_fil_post_rev_8_21_14_2_50_51_7</name>
    <dbReference type="NCBI Taxonomy" id="1974613"/>
    <lineage>
        <taxon>Bacteria</taxon>
        <taxon>Candidatus Kaiseribacteriota</taxon>
    </lineage>
</organism>
<reference evidence="3" key="1">
    <citation type="submission" date="2017-09" db="EMBL/GenBank/DDBJ databases">
        <title>Depth-based differentiation of microbial function through sediment-hosted aquifers and enrichment of novel symbionts in the deep terrestrial subsurface.</title>
        <authorList>
            <person name="Probst A.J."/>
            <person name="Ladd B."/>
            <person name="Jarett J.K."/>
            <person name="Geller-Mcgrath D.E."/>
            <person name="Sieber C.M.K."/>
            <person name="Emerson J.B."/>
            <person name="Anantharaman K."/>
            <person name="Thomas B.C."/>
            <person name="Malmstrom R."/>
            <person name="Stieglmeier M."/>
            <person name="Klingl A."/>
            <person name="Woyke T."/>
            <person name="Ryan C.M."/>
            <person name="Banfield J.F."/>
        </authorList>
    </citation>
    <scope>NUCLEOTIDE SEQUENCE [LARGE SCALE GENOMIC DNA]</scope>
</reference>
<dbReference type="Proteomes" id="UP000228497">
    <property type="component" value="Unassembled WGS sequence"/>
</dbReference>
<feature type="domain" description="PKD" evidence="1">
    <location>
        <begin position="30"/>
        <end position="120"/>
    </location>
</feature>
<accession>A0A2M7FBZ4</accession>
<protein>
    <recommendedName>
        <fullName evidence="1">PKD domain-containing protein</fullName>
    </recommendedName>
</protein>
<dbReference type="Pfam" id="PF18911">
    <property type="entry name" value="PKD_4"/>
    <property type="match status" value="1"/>
</dbReference>
<gene>
    <name evidence="2" type="ORF">COW49_01985</name>
</gene>
<dbReference type="SUPFAM" id="SSF49299">
    <property type="entry name" value="PKD domain"/>
    <property type="match status" value="1"/>
</dbReference>
<proteinExistence type="predicted"/>